<keyword evidence="2" id="KW-1185">Reference proteome</keyword>
<sequence>MICSFSCATKAQNEKNALLCRNDIEKYSYDTLLSQCYHLSYSVYQDSITNDCFQSPKLVAGNRNIRQLSETSYPMLYKNLGYIGADFGKFFLFVQSFG</sequence>
<evidence type="ECO:0000313" key="1">
    <source>
        <dbReference type="EMBL" id="RIJ42552.1"/>
    </source>
</evidence>
<name>A0A399SK44_9BACT</name>
<dbReference type="AlphaFoldDB" id="A0A399SK44"/>
<gene>
    <name evidence="1" type="ORF">D1627_01445</name>
</gene>
<accession>A0A399SK44</accession>
<organism evidence="1 2">
    <name type="scientific">Pontibacter oryzae</name>
    <dbReference type="NCBI Taxonomy" id="2304593"/>
    <lineage>
        <taxon>Bacteria</taxon>
        <taxon>Pseudomonadati</taxon>
        <taxon>Bacteroidota</taxon>
        <taxon>Cytophagia</taxon>
        <taxon>Cytophagales</taxon>
        <taxon>Hymenobacteraceae</taxon>
        <taxon>Pontibacter</taxon>
    </lineage>
</organism>
<reference evidence="2" key="1">
    <citation type="submission" date="2018-08" db="EMBL/GenBank/DDBJ databases">
        <title>Mucilaginibacter sp. MYSH2.</title>
        <authorList>
            <person name="Seo T."/>
        </authorList>
    </citation>
    <scope>NUCLEOTIDE SEQUENCE [LARGE SCALE GENOMIC DNA]</scope>
    <source>
        <strain evidence="2">KIRAN</strain>
    </source>
</reference>
<protein>
    <submittedName>
        <fullName evidence="1">Uncharacterized protein</fullName>
    </submittedName>
</protein>
<dbReference type="Proteomes" id="UP000266005">
    <property type="component" value="Unassembled WGS sequence"/>
</dbReference>
<evidence type="ECO:0000313" key="2">
    <source>
        <dbReference type="Proteomes" id="UP000266005"/>
    </source>
</evidence>
<proteinExistence type="predicted"/>
<comment type="caution">
    <text evidence="1">The sequence shown here is derived from an EMBL/GenBank/DDBJ whole genome shotgun (WGS) entry which is preliminary data.</text>
</comment>
<dbReference type="EMBL" id="QWGE01000001">
    <property type="protein sequence ID" value="RIJ42552.1"/>
    <property type="molecule type" value="Genomic_DNA"/>
</dbReference>